<name>A0A3Q3IMY1_MONAL</name>
<dbReference type="KEGG" id="malb:109958811"/>
<keyword evidence="4" id="KW-1185">Reference proteome</keyword>
<dbReference type="InterPro" id="IPR016181">
    <property type="entry name" value="Acyl_CoA_acyltransferase"/>
</dbReference>
<dbReference type="Proteomes" id="UP000261600">
    <property type="component" value="Unplaced"/>
</dbReference>
<keyword evidence="1" id="KW-0012">Acyltransferase</keyword>
<evidence type="ECO:0000313" key="3">
    <source>
        <dbReference type="Ensembl" id="ENSMALP00000004999.1"/>
    </source>
</evidence>
<dbReference type="OrthoDB" id="61870at2759"/>
<dbReference type="RefSeq" id="XP_020453397.1">
    <property type="nucleotide sequence ID" value="XM_020597741.1"/>
</dbReference>
<dbReference type="Ensembl" id="ENSMALT00000005112.1">
    <property type="protein sequence ID" value="ENSMALP00000004999.1"/>
    <property type="gene ID" value="ENSMALG00000003607.1"/>
</dbReference>
<dbReference type="GO" id="GO:0047961">
    <property type="term" value="F:glycine N-acyltransferase activity"/>
    <property type="evidence" value="ECO:0007669"/>
    <property type="project" value="InterPro"/>
</dbReference>
<keyword evidence="1" id="KW-0808">Transferase</keyword>
<reference evidence="3" key="1">
    <citation type="submission" date="2025-08" db="UniProtKB">
        <authorList>
            <consortium name="Ensembl"/>
        </authorList>
    </citation>
    <scope>IDENTIFICATION</scope>
</reference>
<sequence length="174" mass="19673">MEIFKAVASEKGVPSSTLAVCHTMILEDVSKLPQVDSSGISLSSLDESHLGLVNQMWKFAKDEIAVSMIRNMITHFPSCCVLDPEGKPVSWMLMYVSCAMGMLYTLPEHRGKGYAKVVVSTMAKRLHTEGYPVYCFVEPENMVSYRLFKNLGFSEDPLYKHVFYTFNEHKIFQG</sequence>
<organism evidence="3 4">
    <name type="scientific">Monopterus albus</name>
    <name type="common">Swamp eel</name>
    <dbReference type="NCBI Taxonomy" id="43700"/>
    <lineage>
        <taxon>Eukaryota</taxon>
        <taxon>Metazoa</taxon>
        <taxon>Chordata</taxon>
        <taxon>Craniata</taxon>
        <taxon>Vertebrata</taxon>
        <taxon>Euteleostomi</taxon>
        <taxon>Actinopterygii</taxon>
        <taxon>Neopterygii</taxon>
        <taxon>Teleostei</taxon>
        <taxon>Neoteleostei</taxon>
        <taxon>Acanthomorphata</taxon>
        <taxon>Anabantaria</taxon>
        <taxon>Synbranchiformes</taxon>
        <taxon>Synbranchidae</taxon>
        <taxon>Monopterus</taxon>
    </lineage>
</organism>
<dbReference type="Pfam" id="PF08444">
    <property type="entry name" value="Gly_acyl_tr_C"/>
    <property type="match status" value="1"/>
</dbReference>
<feature type="domain" description="N-acetyltransferase" evidence="2">
    <location>
        <begin position="40"/>
        <end position="173"/>
    </location>
</feature>
<dbReference type="EC" id="2.3.1.-" evidence="1"/>
<dbReference type="PANTHER" id="PTHR15298:SF15">
    <property type="entry name" value="GLYCINE N-ACYLTRANSFERASE-LIKE PROTEIN"/>
    <property type="match status" value="1"/>
</dbReference>
<dbReference type="STRING" id="43700.ENSMALP00000004999"/>
<dbReference type="GeneID" id="109958811"/>
<dbReference type="GO" id="GO:0005739">
    <property type="term" value="C:mitochondrion"/>
    <property type="evidence" value="ECO:0007669"/>
    <property type="project" value="InterPro"/>
</dbReference>
<proteinExistence type="inferred from homology"/>
<accession>A0A3Q3IMY1</accession>
<evidence type="ECO:0000259" key="2">
    <source>
        <dbReference type="PROSITE" id="PS51186"/>
    </source>
</evidence>
<dbReference type="SUPFAM" id="SSF55729">
    <property type="entry name" value="Acyl-CoA N-acyltransferases (Nat)"/>
    <property type="match status" value="1"/>
</dbReference>
<dbReference type="CDD" id="cd04301">
    <property type="entry name" value="NAT_SF"/>
    <property type="match status" value="1"/>
</dbReference>
<protein>
    <recommendedName>
        <fullName evidence="1">Glycine N-acyltransferase-like protein</fullName>
        <ecNumber evidence="1">2.3.1.-</ecNumber>
    </recommendedName>
</protein>
<evidence type="ECO:0000313" key="4">
    <source>
        <dbReference type="Proteomes" id="UP000261600"/>
    </source>
</evidence>
<dbReference type="PANTHER" id="PTHR15298">
    <property type="entry name" value="L-COA N-ACYLTRANSFERASE-RELATED"/>
    <property type="match status" value="1"/>
</dbReference>
<comment type="similarity">
    <text evidence="1">Belongs to the glycine N-acyltransferase family.</text>
</comment>
<reference evidence="3" key="2">
    <citation type="submission" date="2025-09" db="UniProtKB">
        <authorList>
            <consortium name="Ensembl"/>
        </authorList>
    </citation>
    <scope>IDENTIFICATION</scope>
</reference>
<dbReference type="InterPro" id="IPR013652">
    <property type="entry name" value="Glycine_N-acyltransferase_C"/>
</dbReference>
<dbReference type="AlphaFoldDB" id="A0A3Q3IMY1"/>
<dbReference type="InterPro" id="IPR000182">
    <property type="entry name" value="GNAT_dom"/>
</dbReference>
<dbReference type="InterPro" id="IPR010313">
    <property type="entry name" value="Glycine_N-acyltransferase"/>
</dbReference>
<dbReference type="Gene3D" id="3.40.630.30">
    <property type="match status" value="1"/>
</dbReference>
<evidence type="ECO:0000256" key="1">
    <source>
        <dbReference type="RuleBase" id="RU368002"/>
    </source>
</evidence>
<dbReference type="PROSITE" id="PS51186">
    <property type="entry name" value="GNAT"/>
    <property type="match status" value="1"/>
</dbReference>